<dbReference type="AlphaFoldDB" id="A0AA88TBT0"/>
<feature type="region of interest" description="Disordered" evidence="1">
    <location>
        <begin position="87"/>
        <end position="114"/>
    </location>
</feature>
<proteinExistence type="predicted"/>
<evidence type="ECO:0000313" key="3">
    <source>
        <dbReference type="Proteomes" id="UP001187343"/>
    </source>
</evidence>
<dbReference type="Proteomes" id="UP001187343">
    <property type="component" value="Unassembled WGS sequence"/>
</dbReference>
<evidence type="ECO:0008006" key="4">
    <source>
        <dbReference type="Google" id="ProtNLM"/>
    </source>
</evidence>
<protein>
    <recommendedName>
        <fullName evidence="4">Ubiquitin-like domain-containing protein</fullName>
    </recommendedName>
</protein>
<name>A0AA88TBT0_9TELE</name>
<accession>A0AA88TBT0</accession>
<organism evidence="2 3">
    <name type="scientific">Cirrhinus molitorella</name>
    <name type="common">mud carp</name>
    <dbReference type="NCBI Taxonomy" id="172907"/>
    <lineage>
        <taxon>Eukaryota</taxon>
        <taxon>Metazoa</taxon>
        <taxon>Chordata</taxon>
        <taxon>Craniata</taxon>
        <taxon>Vertebrata</taxon>
        <taxon>Euteleostomi</taxon>
        <taxon>Actinopterygii</taxon>
        <taxon>Neopterygii</taxon>
        <taxon>Teleostei</taxon>
        <taxon>Ostariophysi</taxon>
        <taxon>Cypriniformes</taxon>
        <taxon>Cyprinidae</taxon>
        <taxon>Labeoninae</taxon>
        <taxon>Labeonini</taxon>
        <taxon>Cirrhinus</taxon>
    </lineage>
</organism>
<dbReference type="SUPFAM" id="SSF54236">
    <property type="entry name" value="Ubiquitin-like"/>
    <property type="match status" value="1"/>
</dbReference>
<evidence type="ECO:0000256" key="1">
    <source>
        <dbReference type="SAM" id="MobiDB-lite"/>
    </source>
</evidence>
<evidence type="ECO:0000313" key="2">
    <source>
        <dbReference type="EMBL" id="KAK2867659.1"/>
    </source>
</evidence>
<sequence>MTFELWLKDWMKPSWKIKVSVANSEEEFKNTTVEELKRKVLSEDEYENSILAYYFCTTLKKNRTLGFYGIKHEDEITKVPRGTTYTVTSQTQSSAGHMTEVTYSFEDDNDDEEGKDISRTQSMDNLALMQKTNPRPIL</sequence>
<reference evidence="2" key="1">
    <citation type="submission" date="2023-08" db="EMBL/GenBank/DDBJ databases">
        <title>Chromosome-level Genome Assembly of mud carp (Cirrhinus molitorella).</title>
        <authorList>
            <person name="Liu H."/>
        </authorList>
    </citation>
    <scope>NUCLEOTIDE SEQUENCE</scope>
    <source>
        <strain evidence="2">Prfri</strain>
        <tissue evidence="2">Muscle</tissue>
    </source>
</reference>
<comment type="caution">
    <text evidence="2">The sequence shown here is derived from an EMBL/GenBank/DDBJ whole genome shotgun (WGS) entry which is preliminary data.</text>
</comment>
<gene>
    <name evidence="2" type="ORF">Q8A67_025776</name>
</gene>
<keyword evidence="3" id="KW-1185">Reference proteome</keyword>
<dbReference type="InterPro" id="IPR029071">
    <property type="entry name" value="Ubiquitin-like_domsf"/>
</dbReference>
<dbReference type="EMBL" id="JAUYZG010000025">
    <property type="protein sequence ID" value="KAK2867659.1"/>
    <property type="molecule type" value="Genomic_DNA"/>
</dbReference>
<feature type="compositionally biased region" description="Acidic residues" evidence="1">
    <location>
        <begin position="105"/>
        <end position="114"/>
    </location>
</feature>